<accession>A0AAV7GD44</accession>
<keyword evidence="2" id="KW-1185">Reference proteome</keyword>
<protein>
    <submittedName>
        <fullName evidence="1">Uncharacterized protein</fullName>
    </submittedName>
</protein>
<reference evidence="1 2" key="1">
    <citation type="journal article" date="2021" name="Hortic Res">
        <title>Chromosome-scale assembly of the Dendrobium chrysotoxum genome enhances the understanding of orchid evolution.</title>
        <authorList>
            <person name="Zhang Y."/>
            <person name="Zhang G.Q."/>
            <person name="Zhang D."/>
            <person name="Liu X.D."/>
            <person name="Xu X.Y."/>
            <person name="Sun W.H."/>
            <person name="Yu X."/>
            <person name="Zhu X."/>
            <person name="Wang Z.W."/>
            <person name="Zhao X."/>
            <person name="Zhong W.Y."/>
            <person name="Chen H."/>
            <person name="Yin W.L."/>
            <person name="Huang T."/>
            <person name="Niu S.C."/>
            <person name="Liu Z.J."/>
        </authorList>
    </citation>
    <scope>NUCLEOTIDE SEQUENCE [LARGE SCALE GENOMIC DNA]</scope>
    <source>
        <strain evidence="1">Lindl</strain>
    </source>
</reference>
<evidence type="ECO:0000313" key="1">
    <source>
        <dbReference type="EMBL" id="KAH0459690.1"/>
    </source>
</evidence>
<gene>
    <name evidence="1" type="ORF">IEQ34_012504</name>
</gene>
<organism evidence="1 2">
    <name type="scientific">Dendrobium chrysotoxum</name>
    <name type="common">Orchid</name>
    <dbReference type="NCBI Taxonomy" id="161865"/>
    <lineage>
        <taxon>Eukaryota</taxon>
        <taxon>Viridiplantae</taxon>
        <taxon>Streptophyta</taxon>
        <taxon>Embryophyta</taxon>
        <taxon>Tracheophyta</taxon>
        <taxon>Spermatophyta</taxon>
        <taxon>Magnoliopsida</taxon>
        <taxon>Liliopsida</taxon>
        <taxon>Asparagales</taxon>
        <taxon>Orchidaceae</taxon>
        <taxon>Epidendroideae</taxon>
        <taxon>Malaxideae</taxon>
        <taxon>Dendrobiinae</taxon>
        <taxon>Dendrobium</taxon>
    </lineage>
</organism>
<dbReference type="AlphaFoldDB" id="A0AAV7GD44"/>
<proteinExistence type="predicted"/>
<comment type="caution">
    <text evidence="1">The sequence shown here is derived from an EMBL/GenBank/DDBJ whole genome shotgun (WGS) entry which is preliminary data.</text>
</comment>
<dbReference type="EMBL" id="JAGFBR010000011">
    <property type="protein sequence ID" value="KAH0459690.1"/>
    <property type="molecule type" value="Genomic_DNA"/>
</dbReference>
<evidence type="ECO:0000313" key="2">
    <source>
        <dbReference type="Proteomes" id="UP000775213"/>
    </source>
</evidence>
<name>A0AAV7GD44_DENCH</name>
<dbReference type="Proteomes" id="UP000775213">
    <property type="component" value="Unassembled WGS sequence"/>
</dbReference>
<sequence length="129" mass="14428">MRGATPQEKGAAWFNMGRTGPSAGQNQGEMFRKNLDLNSKHGFRWYLHIVPQLEILDESDCLSHADVTICLERNIGKWFPRLAKIVIRTCSLRLKGPGFKEKLKFVPGIVISFEGSVDANNLPSGRTTI</sequence>